<proteinExistence type="predicted"/>
<dbReference type="PANTHER" id="PTHR16047">
    <property type="entry name" value="RFWD3 PROTEIN"/>
    <property type="match status" value="1"/>
</dbReference>
<dbReference type="InterPro" id="IPR037381">
    <property type="entry name" value="RFWD3"/>
</dbReference>
<dbReference type="GO" id="GO:0016567">
    <property type="term" value="P:protein ubiquitination"/>
    <property type="evidence" value="ECO:0007669"/>
    <property type="project" value="InterPro"/>
</dbReference>
<dbReference type="GO" id="GO:0004842">
    <property type="term" value="F:ubiquitin-protein transferase activity"/>
    <property type="evidence" value="ECO:0007669"/>
    <property type="project" value="InterPro"/>
</dbReference>
<name>A0A445FSY7_GLYSO</name>
<dbReference type="Proteomes" id="UP000289340">
    <property type="component" value="Chromosome 18"/>
</dbReference>
<dbReference type="EMBL" id="QZWG01000018">
    <property type="protein sequence ID" value="RZB51986.1"/>
    <property type="molecule type" value="Genomic_DNA"/>
</dbReference>
<keyword evidence="2" id="KW-1185">Reference proteome</keyword>
<organism evidence="1 2">
    <name type="scientific">Glycine soja</name>
    <name type="common">Wild soybean</name>
    <dbReference type="NCBI Taxonomy" id="3848"/>
    <lineage>
        <taxon>Eukaryota</taxon>
        <taxon>Viridiplantae</taxon>
        <taxon>Streptophyta</taxon>
        <taxon>Embryophyta</taxon>
        <taxon>Tracheophyta</taxon>
        <taxon>Spermatophyta</taxon>
        <taxon>Magnoliopsida</taxon>
        <taxon>eudicotyledons</taxon>
        <taxon>Gunneridae</taxon>
        <taxon>Pentapetalae</taxon>
        <taxon>rosids</taxon>
        <taxon>fabids</taxon>
        <taxon>Fabales</taxon>
        <taxon>Fabaceae</taxon>
        <taxon>Papilionoideae</taxon>
        <taxon>50 kb inversion clade</taxon>
        <taxon>NPAAA clade</taxon>
        <taxon>indigoferoid/millettioid clade</taxon>
        <taxon>Phaseoleae</taxon>
        <taxon>Glycine</taxon>
        <taxon>Glycine subgen. Soja</taxon>
    </lineage>
</organism>
<dbReference type="AlphaFoldDB" id="A0A445FSY7"/>
<gene>
    <name evidence="1" type="ORF">D0Y65_048416</name>
</gene>
<dbReference type="PANTHER" id="PTHR16047:SF13">
    <property type="entry name" value="E3 UBIQUITIN-PROTEIN LIGASE RFWD3"/>
    <property type="match status" value="1"/>
</dbReference>
<evidence type="ECO:0000313" key="2">
    <source>
        <dbReference type="Proteomes" id="UP000289340"/>
    </source>
</evidence>
<accession>A0A445FSY7</accession>
<dbReference type="GO" id="GO:0005634">
    <property type="term" value="C:nucleus"/>
    <property type="evidence" value="ECO:0007669"/>
    <property type="project" value="InterPro"/>
</dbReference>
<dbReference type="GO" id="GO:0036297">
    <property type="term" value="P:interstrand cross-link repair"/>
    <property type="evidence" value="ECO:0007669"/>
    <property type="project" value="InterPro"/>
</dbReference>
<evidence type="ECO:0000313" key="1">
    <source>
        <dbReference type="EMBL" id="RZB51986.1"/>
    </source>
</evidence>
<comment type="caution">
    <text evidence="1">The sequence shown here is derived from an EMBL/GenBank/DDBJ whole genome shotgun (WGS) entry which is preliminary data.</text>
</comment>
<sequence length="175" mass="19410">MGDFAKIFNRSSTFFVRSSSFFGLQPEQRVFLFERRTRESRVALPPKGMSPFEMQDILLPSGTNGVKDLLISTSHSSSLALFASLGKKLSVLSLDSSNLVVNYDLQVPAWFCSWDLNNSHYIYVGLQAVQASPSNVARGLSSLYKEIIVAYEKTQELARDLQVVGCGDLDVDSVM</sequence>
<reference evidence="1 2" key="1">
    <citation type="submission" date="2018-09" db="EMBL/GenBank/DDBJ databases">
        <title>A high-quality reference genome of wild soybean provides a powerful tool to mine soybean genomes.</title>
        <authorList>
            <person name="Xie M."/>
            <person name="Chung C.Y.L."/>
            <person name="Li M.-W."/>
            <person name="Wong F.-L."/>
            <person name="Chan T.-F."/>
            <person name="Lam H.-M."/>
        </authorList>
    </citation>
    <scope>NUCLEOTIDE SEQUENCE [LARGE SCALE GENOMIC DNA]</scope>
    <source>
        <strain evidence="2">cv. W05</strain>
        <tissue evidence="1">Hypocotyl of etiolated seedlings</tissue>
    </source>
</reference>
<protein>
    <submittedName>
        <fullName evidence="1">Uncharacterized protein</fullName>
    </submittedName>
</protein>